<accession>A0ABD1QDC4</accession>
<evidence type="ECO:0000313" key="1">
    <source>
        <dbReference type="EMBL" id="KAL2473049.1"/>
    </source>
</evidence>
<dbReference type="AlphaFoldDB" id="A0ABD1QDC4"/>
<gene>
    <name evidence="1" type="ORF">Fot_48785</name>
</gene>
<reference evidence="2" key="1">
    <citation type="submission" date="2024-07" db="EMBL/GenBank/DDBJ databases">
        <title>Two chromosome-level genome assemblies of Korean endemic species Abeliophyllum distichum and Forsythia ovata (Oleaceae).</title>
        <authorList>
            <person name="Jang H."/>
        </authorList>
    </citation>
    <scope>NUCLEOTIDE SEQUENCE [LARGE SCALE GENOMIC DNA]</scope>
</reference>
<name>A0ABD1QDC4_9LAMI</name>
<comment type="caution">
    <text evidence="1">The sequence shown here is derived from an EMBL/GenBank/DDBJ whole genome shotgun (WGS) entry which is preliminary data.</text>
</comment>
<keyword evidence="2" id="KW-1185">Reference proteome</keyword>
<protein>
    <submittedName>
        <fullName evidence="1">Uncharacterized protein</fullName>
    </submittedName>
</protein>
<dbReference type="EMBL" id="JBFOLJ010000015">
    <property type="protein sequence ID" value="KAL2473049.1"/>
    <property type="molecule type" value="Genomic_DNA"/>
</dbReference>
<proteinExistence type="predicted"/>
<evidence type="ECO:0000313" key="2">
    <source>
        <dbReference type="Proteomes" id="UP001604277"/>
    </source>
</evidence>
<organism evidence="1 2">
    <name type="scientific">Forsythia ovata</name>
    <dbReference type="NCBI Taxonomy" id="205694"/>
    <lineage>
        <taxon>Eukaryota</taxon>
        <taxon>Viridiplantae</taxon>
        <taxon>Streptophyta</taxon>
        <taxon>Embryophyta</taxon>
        <taxon>Tracheophyta</taxon>
        <taxon>Spermatophyta</taxon>
        <taxon>Magnoliopsida</taxon>
        <taxon>eudicotyledons</taxon>
        <taxon>Gunneridae</taxon>
        <taxon>Pentapetalae</taxon>
        <taxon>asterids</taxon>
        <taxon>lamiids</taxon>
        <taxon>Lamiales</taxon>
        <taxon>Oleaceae</taxon>
        <taxon>Forsythieae</taxon>
        <taxon>Forsythia</taxon>
    </lineage>
</organism>
<dbReference type="Proteomes" id="UP001604277">
    <property type="component" value="Unassembled WGS sequence"/>
</dbReference>
<sequence>MDLGEDLEGDFVEDLIVDLVEDLKEEMVEYLVVDFLGKRISYVSNSNLLLKAIQIASVVISSSVVSSYLEPESLSTAHQWAVHDKDCFIMDGPSADTSTGGPNKLPTCGQQIRAILNHHVSS</sequence>